<feature type="transmembrane region" description="Helical" evidence="1">
    <location>
        <begin position="122"/>
        <end position="154"/>
    </location>
</feature>
<organism evidence="2">
    <name type="scientific">Sarcoptes scabiei</name>
    <name type="common">Itch mite</name>
    <name type="synonym">Acarus scabiei</name>
    <dbReference type="NCBI Taxonomy" id="52283"/>
    <lineage>
        <taxon>Eukaryota</taxon>
        <taxon>Metazoa</taxon>
        <taxon>Ecdysozoa</taxon>
        <taxon>Arthropoda</taxon>
        <taxon>Chelicerata</taxon>
        <taxon>Arachnida</taxon>
        <taxon>Acari</taxon>
        <taxon>Acariformes</taxon>
        <taxon>Sarcoptiformes</taxon>
        <taxon>Astigmata</taxon>
        <taxon>Psoroptidia</taxon>
        <taxon>Sarcoptoidea</taxon>
        <taxon>Sarcoptidae</taxon>
        <taxon>Sarcoptinae</taxon>
        <taxon>Sarcoptes</taxon>
    </lineage>
</organism>
<keyword evidence="4" id="KW-1185">Reference proteome</keyword>
<dbReference type="OrthoDB" id="6506640at2759"/>
<evidence type="ECO:0000313" key="3">
    <source>
        <dbReference type="EnsemblMetazoa" id="KAF7496645.1"/>
    </source>
</evidence>
<keyword evidence="1" id="KW-0812">Transmembrane</keyword>
<protein>
    <submittedName>
        <fullName evidence="2 3">Uncharacterized protein</fullName>
    </submittedName>
</protein>
<evidence type="ECO:0000313" key="4">
    <source>
        <dbReference type="Proteomes" id="UP000070412"/>
    </source>
</evidence>
<reference evidence="2" key="2">
    <citation type="submission" date="2020-01" db="EMBL/GenBank/DDBJ databases">
        <authorList>
            <person name="Korhonen P.K.K."/>
            <person name="Guangxu M.G."/>
            <person name="Wang T.W."/>
            <person name="Stroehlein A.J.S."/>
            <person name="Young N.D."/>
            <person name="Ang C.-S.A."/>
            <person name="Fernando D.W.F."/>
            <person name="Lu H.L."/>
            <person name="Taylor S.T."/>
            <person name="Ehtesham M.E.M."/>
            <person name="Najaraj S.H.N."/>
            <person name="Harsha G.H.G."/>
            <person name="Madugundu A.M."/>
            <person name="Renuse S.R."/>
            <person name="Holt D.H."/>
            <person name="Pandey A.P."/>
            <person name="Papenfuss A.P."/>
            <person name="Gasser R.B.G."/>
            <person name="Fischer K.F."/>
        </authorList>
    </citation>
    <scope>NUCLEOTIDE SEQUENCE</scope>
    <source>
        <strain evidence="2">SSS_KF_BRIS2020</strain>
    </source>
</reference>
<reference evidence="4" key="1">
    <citation type="journal article" date="2020" name="PLoS Negl. Trop. Dis.">
        <title>High-quality nuclear genome for Sarcoptes scabiei-A critical resource for a neglected parasite.</title>
        <authorList>
            <person name="Korhonen P.K."/>
            <person name="Gasser R.B."/>
            <person name="Ma G."/>
            <person name="Wang T."/>
            <person name="Stroehlein A.J."/>
            <person name="Young N.D."/>
            <person name="Ang C.S."/>
            <person name="Fernando D.D."/>
            <person name="Lu H.C."/>
            <person name="Taylor S."/>
            <person name="Reynolds S.L."/>
            <person name="Mofiz E."/>
            <person name="Najaraj S.H."/>
            <person name="Gowda H."/>
            <person name="Madugundu A."/>
            <person name="Renuse S."/>
            <person name="Holt D."/>
            <person name="Pandey A."/>
            <person name="Papenfuss A.T."/>
            <person name="Fischer K."/>
        </authorList>
    </citation>
    <scope>NUCLEOTIDE SEQUENCE [LARGE SCALE GENOMIC DNA]</scope>
</reference>
<dbReference type="AlphaFoldDB" id="A0A834RGK9"/>
<keyword evidence="1" id="KW-0472">Membrane</keyword>
<evidence type="ECO:0000256" key="1">
    <source>
        <dbReference type="SAM" id="Phobius"/>
    </source>
</evidence>
<dbReference type="Proteomes" id="UP000070412">
    <property type="component" value="Unassembled WGS sequence"/>
</dbReference>
<dbReference type="EMBL" id="WVUK01000003">
    <property type="protein sequence ID" value="KAF7496645.1"/>
    <property type="molecule type" value="Genomic_DNA"/>
</dbReference>
<evidence type="ECO:0000313" key="2">
    <source>
        <dbReference type="EMBL" id="KAF7496645.1"/>
    </source>
</evidence>
<gene>
    <name evidence="2" type="ORF">SSS_3590</name>
</gene>
<keyword evidence="1" id="KW-1133">Transmembrane helix</keyword>
<accession>A0A834RGK9</accession>
<sequence>MNCLSTLTIGWIRLFPISILFILSNLSITDQKQIDGKISKTLQEYHSTIKCVINIAEETLPELNDYIACCGFWTLHDWLLTKVNEECDNEVLDKMHHLSALISPHMQDQCISYEQGSFTCRLLVIMPITILVLIFLILIAFCICANVSLIKWIYVRRKYQRIINLQLEPKTQIDTLMGIKKSKHPISDNDYDSVTKMKRTSP</sequence>
<dbReference type="EnsemblMetazoa" id="SSS_3590s_mrna">
    <property type="protein sequence ID" value="KAF7496645.1"/>
    <property type="gene ID" value="SSS_3590"/>
</dbReference>
<name>A0A834RGK9_SARSC</name>
<reference evidence="3" key="3">
    <citation type="submission" date="2022-06" db="UniProtKB">
        <authorList>
            <consortium name="EnsemblMetazoa"/>
        </authorList>
    </citation>
    <scope>IDENTIFICATION</scope>
</reference>
<proteinExistence type="predicted"/>